<protein>
    <submittedName>
        <fullName evidence="2">Formyl-CoA transferase</fullName>
    </submittedName>
</protein>
<gene>
    <name evidence="2" type="ORF">DCC39_13620</name>
</gene>
<dbReference type="OrthoDB" id="9797653at2"/>
<evidence type="ECO:0000313" key="2">
    <source>
        <dbReference type="EMBL" id="PWA09217.1"/>
    </source>
</evidence>
<dbReference type="SUPFAM" id="SSF89796">
    <property type="entry name" value="CoA-transferase family III (CaiB/BaiF)"/>
    <property type="match status" value="1"/>
</dbReference>
<dbReference type="InterPro" id="IPR050483">
    <property type="entry name" value="CoA-transferase_III_domain"/>
</dbReference>
<dbReference type="AlphaFoldDB" id="A0A2U1JVI5"/>
<dbReference type="InterPro" id="IPR023606">
    <property type="entry name" value="CoA-Trfase_III_dom_1_sf"/>
</dbReference>
<dbReference type="PANTHER" id="PTHR48207">
    <property type="entry name" value="SUCCINATE--HYDROXYMETHYLGLUTARATE COA-TRANSFERASE"/>
    <property type="match status" value="1"/>
</dbReference>
<dbReference type="RefSeq" id="WP_116555449.1">
    <property type="nucleotide sequence ID" value="NZ_QCZG01000031.1"/>
</dbReference>
<proteinExistence type="predicted"/>
<dbReference type="InterPro" id="IPR003673">
    <property type="entry name" value="CoA-Trfase_fam_III"/>
</dbReference>
<evidence type="ECO:0000256" key="1">
    <source>
        <dbReference type="ARBA" id="ARBA00022679"/>
    </source>
</evidence>
<dbReference type="Gene3D" id="3.30.1540.10">
    <property type="entry name" value="formyl-coa transferase, domain 3"/>
    <property type="match status" value="1"/>
</dbReference>
<sequence length="394" mass="43080">MVTPLEGIKVLELARTLAGPVTGQLLGDLGADVIKVEQPNIGDESRRFSPPDWDGESCYFLSSNRNKRSITVDLKSEKGKKIIYELVKKSDVLIENFRTGAQEKLGIDYETLKKINPRLVYVSISGFGRTGPEKYRAGYDLLLQAYSGLMSTTGEKGKPYKAGPSVVDMSTGILGALGAMAALMAREKTGEGQYVDCSLLDGQVMMLNHLATGYFATGKSAEPMGQGHHTIVPYQVFKAKDKDVVIAAANDSLWQKMCQALGWEDLLEIEEYKTNKQRVANREKLVPILSERIEQLISDEVCGKLDDVGVPCGPINTVGEVVTSPQAVARGMMAEIDHPTIKGLKTPAFPIKLSDTPASVRHYPPRLGEHTEEVLSELGLQKDEISKLNEEGII</sequence>
<dbReference type="Proteomes" id="UP000245998">
    <property type="component" value="Unassembled WGS sequence"/>
</dbReference>
<dbReference type="EMBL" id="QCZG01000031">
    <property type="protein sequence ID" value="PWA09217.1"/>
    <property type="molecule type" value="Genomic_DNA"/>
</dbReference>
<dbReference type="GO" id="GO:0008410">
    <property type="term" value="F:CoA-transferase activity"/>
    <property type="evidence" value="ECO:0007669"/>
    <property type="project" value="TreeGrafter"/>
</dbReference>
<dbReference type="Pfam" id="PF02515">
    <property type="entry name" value="CoA_transf_3"/>
    <property type="match status" value="1"/>
</dbReference>
<organism evidence="2 3">
    <name type="scientific">Pueribacillus theae</name>
    <dbReference type="NCBI Taxonomy" id="2171751"/>
    <lineage>
        <taxon>Bacteria</taxon>
        <taxon>Bacillati</taxon>
        <taxon>Bacillota</taxon>
        <taxon>Bacilli</taxon>
        <taxon>Bacillales</taxon>
        <taxon>Bacillaceae</taxon>
        <taxon>Pueribacillus</taxon>
    </lineage>
</organism>
<dbReference type="Gene3D" id="3.40.50.10540">
    <property type="entry name" value="Crotonobetainyl-coa:carnitine coa-transferase, domain 1"/>
    <property type="match status" value="1"/>
</dbReference>
<evidence type="ECO:0000313" key="3">
    <source>
        <dbReference type="Proteomes" id="UP000245998"/>
    </source>
</evidence>
<dbReference type="PANTHER" id="PTHR48207:SF3">
    <property type="entry name" value="SUCCINATE--HYDROXYMETHYLGLUTARATE COA-TRANSFERASE"/>
    <property type="match status" value="1"/>
</dbReference>
<dbReference type="InterPro" id="IPR044855">
    <property type="entry name" value="CoA-Trfase_III_dom3_sf"/>
</dbReference>
<keyword evidence="1 2" id="KW-0808">Transferase</keyword>
<reference evidence="2 3" key="1">
    <citation type="submission" date="2018-04" db="EMBL/GenBank/DDBJ databases">
        <title>Camelliibacillus theae gen. nov., sp. nov., isolated from Pu'er tea.</title>
        <authorList>
            <person name="Niu L."/>
        </authorList>
    </citation>
    <scope>NUCLEOTIDE SEQUENCE [LARGE SCALE GENOMIC DNA]</scope>
    <source>
        <strain evidence="2 3">T8</strain>
    </source>
</reference>
<name>A0A2U1JVI5_9BACI</name>
<keyword evidence="3" id="KW-1185">Reference proteome</keyword>
<comment type="caution">
    <text evidence="2">The sequence shown here is derived from an EMBL/GenBank/DDBJ whole genome shotgun (WGS) entry which is preliminary data.</text>
</comment>
<accession>A0A2U1JVI5</accession>